<dbReference type="Gene3D" id="2.60.120.330">
    <property type="entry name" value="B-lactam Antibiotic, Isopenicillin N Synthase, Chain"/>
    <property type="match status" value="1"/>
</dbReference>
<dbReference type="Pfam" id="PF14226">
    <property type="entry name" value="DIOX_N"/>
    <property type="match status" value="1"/>
</dbReference>
<dbReference type="Proteomes" id="UP000751190">
    <property type="component" value="Unassembled WGS sequence"/>
</dbReference>
<feature type="compositionally biased region" description="Pro residues" evidence="1">
    <location>
        <begin position="218"/>
        <end position="231"/>
    </location>
</feature>
<dbReference type="InterPro" id="IPR044861">
    <property type="entry name" value="IPNS-like_FE2OG_OXY"/>
</dbReference>
<gene>
    <name evidence="4" type="ORF">KFE25_010883</name>
</gene>
<evidence type="ECO:0000259" key="2">
    <source>
        <dbReference type="Pfam" id="PF03171"/>
    </source>
</evidence>
<reference evidence="4" key="1">
    <citation type="submission" date="2021-05" db="EMBL/GenBank/DDBJ databases">
        <title>The genome of the haptophyte Pavlova lutheri (Diacronema luteri, Pavlovales) - a model for lipid biosynthesis in eukaryotic algae.</title>
        <authorList>
            <person name="Hulatt C.J."/>
            <person name="Posewitz M.C."/>
        </authorList>
    </citation>
    <scope>NUCLEOTIDE SEQUENCE</scope>
    <source>
        <strain evidence="4">NIVA-4/92</strain>
    </source>
</reference>
<feature type="region of interest" description="Disordered" evidence="1">
    <location>
        <begin position="207"/>
        <end position="251"/>
    </location>
</feature>
<dbReference type="InterPro" id="IPR027443">
    <property type="entry name" value="IPNS-like_sf"/>
</dbReference>
<dbReference type="AlphaFoldDB" id="A0A8J5XC07"/>
<proteinExistence type="predicted"/>
<dbReference type="InterPro" id="IPR026992">
    <property type="entry name" value="DIOX_N"/>
</dbReference>
<feature type="domain" description="Isopenicillin N synthase-like Fe(2+) 2OG dioxygenase" evidence="2">
    <location>
        <begin position="249"/>
        <end position="333"/>
    </location>
</feature>
<dbReference type="PANTHER" id="PTHR47990">
    <property type="entry name" value="2-OXOGLUTARATE (2OG) AND FE(II)-DEPENDENT OXYGENASE SUPERFAMILY PROTEIN-RELATED"/>
    <property type="match status" value="1"/>
</dbReference>
<evidence type="ECO:0008006" key="6">
    <source>
        <dbReference type="Google" id="ProtNLM"/>
    </source>
</evidence>
<feature type="region of interest" description="Disordered" evidence="1">
    <location>
        <begin position="98"/>
        <end position="118"/>
    </location>
</feature>
<sequence>MRRLVGRAAARGGRYICRAAGVRVPTLDFAELQSGAPSSARARELSALERAMTVEPGFFALRVPEAVLARASVERAYAESRRFFVELPRDAKARYHASRDARGRGWTSSGEEPSYEPGVRSMVEAYDVGRELPPGGTNGDPAMGPNVWPSAELPSFEPTVLALYAALSHISHELFGAIAEALRLHPDALRAHAGENARATMRLLRYPPAASGHGEPAGTPPSPPPSPPVGTPWPTRAERADGDGGADGAAGISTHTDFECFTLMHQSAPGLELRPLVGGAPARGLWVRPPATGASELLVIGGDMLERFTNGTVRATEHRVPQTPWERYALIRFNGLVSGARIAPLPEFGAARYGAVTQGEHMARVYEALGSGKGAQGTASW</sequence>
<feature type="domain" description="Non-haem dioxygenase N-terminal" evidence="3">
    <location>
        <begin position="24"/>
        <end position="150"/>
    </location>
</feature>
<dbReference type="OrthoDB" id="288590at2759"/>
<dbReference type="EMBL" id="JAGTXO010000030">
    <property type="protein sequence ID" value="KAG8460828.1"/>
    <property type="molecule type" value="Genomic_DNA"/>
</dbReference>
<accession>A0A8J5XC07</accession>
<comment type="caution">
    <text evidence="4">The sequence shown here is derived from an EMBL/GenBank/DDBJ whole genome shotgun (WGS) entry which is preliminary data.</text>
</comment>
<dbReference type="OMA" id="EQGCFQV"/>
<evidence type="ECO:0000259" key="3">
    <source>
        <dbReference type="Pfam" id="PF14226"/>
    </source>
</evidence>
<dbReference type="InterPro" id="IPR050231">
    <property type="entry name" value="Iron_ascorbate_oxido_reductase"/>
</dbReference>
<keyword evidence="5" id="KW-1185">Reference proteome</keyword>
<evidence type="ECO:0000256" key="1">
    <source>
        <dbReference type="SAM" id="MobiDB-lite"/>
    </source>
</evidence>
<evidence type="ECO:0000313" key="4">
    <source>
        <dbReference type="EMBL" id="KAG8460828.1"/>
    </source>
</evidence>
<dbReference type="Pfam" id="PF03171">
    <property type="entry name" value="2OG-FeII_Oxy"/>
    <property type="match status" value="1"/>
</dbReference>
<name>A0A8J5XC07_DIALT</name>
<dbReference type="SUPFAM" id="SSF51197">
    <property type="entry name" value="Clavaminate synthase-like"/>
    <property type="match status" value="1"/>
</dbReference>
<protein>
    <recommendedName>
        <fullName evidence="6">Fe2OG dioxygenase domain-containing protein</fullName>
    </recommendedName>
</protein>
<evidence type="ECO:0000313" key="5">
    <source>
        <dbReference type="Proteomes" id="UP000751190"/>
    </source>
</evidence>
<organism evidence="4 5">
    <name type="scientific">Diacronema lutheri</name>
    <name type="common">Unicellular marine alga</name>
    <name type="synonym">Monochrysis lutheri</name>
    <dbReference type="NCBI Taxonomy" id="2081491"/>
    <lineage>
        <taxon>Eukaryota</taxon>
        <taxon>Haptista</taxon>
        <taxon>Haptophyta</taxon>
        <taxon>Pavlovophyceae</taxon>
        <taxon>Pavlovales</taxon>
        <taxon>Pavlovaceae</taxon>
        <taxon>Diacronema</taxon>
    </lineage>
</organism>